<proteinExistence type="predicted"/>
<dbReference type="Proteomes" id="UP000318758">
    <property type="component" value="Chromosome"/>
</dbReference>
<sequence>MRKTLITTTLPGALWSILLHASPGEMAPAPLPQINKIGFQYWMNQSVSLNASLQHQINSVLGLGR</sequence>
<organism evidence="2 3">
    <name type="scientific">Shewanella marisflavi</name>
    <dbReference type="NCBI Taxonomy" id="260364"/>
    <lineage>
        <taxon>Bacteria</taxon>
        <taxon>Pseudomonadati</taxon>
        <taxon>Pseudomonadota</taxon>
        <taxon>Gammaproteobacteria</taxon>
        <taxon>Alteromonadales</taxon>
        <taxon>Shewanellaceae</taxon>
        <taxon>Shewanella</taxon>
    </lineage>
</organism>
<feature type="signal peptide" evidence="1">
    <location>
        <begin position="1"/>
        <end position="21"/>
    </location>
</feature>
<protein>
    <submittedName>
        <fullName evidence="2">Uncharacterized protein</fullName>
    </submittedName>
</protein>
<dbReference type="EMBL" id="CP041153">
    <property type="protein sequence ID" value="QDF76638.1"/>
    <property type="molecule type" value="Genomic_DNA"/>
</dbReference>
<name>A0ABX5WPY9_9GAMM</name>
<reference evidence="2 3" key="1">
    <citation type="submission" date="2019-06" db="EMBL/GenBank/DDBJ databases">
        <title>Complete genome of Shewanella marisflavi ECSMB14101, a mussel settlement-inducing bacterium isolated from East China Sea.</title>
        <authorList>
            <person name="Yang J."/>
            <person name="Liang X."/>
            <person name="Chang R."/>
            <person name="Peng L."/>
        </authorList>
    </citation>
    <scope>NUCLEOTIDE SEQUENCE [LARGE SCALE GENOMIC DNA]</scope>
    <source>
        <strain evidence="2 3">ECSMB14101</strain>
    </source>
</reference>
<evidence type="ECO:0000256" key="1">
    <source>
        <dbReference type="SAM" id="SignalP"/>
    </source>
</evidence>
<keyword evidence="1" id="KW-0732">Signal</keyword>
<accession>A0ABX5WPY9</accession>
<dbReference type="RefSeq" id="WP_033539468.1">
    <property type="nucleotide sequence ID" value="NZ_CP041153.1"/>
</dbReference>
<evidence type="ECO:0000313" key="3">
    <source>
        <dbReference type="Proteomes" id="UP000318758"/>
    </source>
</evidence>
<keyword evidence="3" id="KW-1185">Reference proteome</keyword>
<feature type="chain" id="PRO_5047387654" evidence="1">
    <location>
        <begin position="22"/>
        <end position="65"/>
    </location>
</feature>
<evidence type="ECO:0000313" key="2">
    <source>
        <dbReference type="EMBL" id="QDF76638.1"/>
    </source>
</evidence>
<gene>
    <name evidence="2" type="ORF">FGA12_16525</name>
</gene>